<evidence type="ECO:0000256" key="1">
    <source>
        <dbReference type="RuleBase" id="RU362130"/>
    </source>
</evidence>
<accession>A0A5J5AXK4</accession>
<keyword evidence="1" id="KW-0789">Thiol protease inhibitor</keyword>
<dbReference type="AlphaFoldDB" id="A0A5J5AXK4"/>
<keyword evidence="1" id="KW-0646">Protease inhibitor</keyword>
<comment type="similarity">
    <text evidence="1">Belongs to the cystatin family. Phytocystatin subfamily.</text>
</comment>
<keyword evidence="3" id="KW-1185">Reference proteome</keyword>
<reference evidence="2 3" key="1">
    <citation type="submission" date="2019-09" db="EMBL/GenBank/DDBJ databases">
        <title>A chromosome-level genome assembly of the Chinese tupelo Nyssa sinensis.</title>
        <authorList>
            <person name="Yang X."/>
            <person name="Kang M."/>
            <person name="Yang Y."/>
            <person name="Xiong H."/>
            <person name="Wang M."/>
            <person name="Zhang Z."/>
            <person name="Wang Z."/>
            <person name="Wu H."/>
            <person name="Ma T."/>
            <person name="Liu J."/>
            <person name="Xi Z."/>
        </authorList>
    </citation>
    <scope>NUCLEOTIDE SEQUENCE [LARGE SCALE GENOMIC DNA]</scope>
    <source>
        <strain evidence="2">J267</strain>
        <tissue evidence="2">Leaf</tissue>
    </source>
</reference>
<dbReference type="GO" id="GO:0004869">
    <property type="term" value="F:cysteine-type endopeptidase inhibitor activity"/>
    <property type="evidence" value="ECO:0007669"/>
    <property type="project" value="UniProtKB-KW"/>
</dbReference>
<organism evidence="2 3">
    <name type="scientific">Nyssa sinensis</name>
    <dbReference type="NCBI Taxonomy" id="561372"/>
    <lineage>
        <taxon>Eukaryota</taxon>
        <taxon>Viridiplantae</taxon>
        <taxon>Streptophyta</taxon>
        <taxon>Embryophyta</taxon>
        <taxon>Tracheophyta</taxon>
        <taxon>Spermatophyta</taxon>
        <taxon>Magnoliopsida</taxon>
        <taxon>eudicotyledons</taxon>
        <taxon>Gunneridae</taxon>
        <taxon>Pentapetalae</taxon>
        <taxon>asterids</taxon>
        <taxon>Cornales</taxon>
        <taxon>Nyssaceae</taxon>
        <taxon>Nyssa</taxon>
    </lineage>
</organism>
<dbReference type="PANTHER" id="PTHR11413">
    <property type="entry name" value="CYSTATIN FAMILY MEMBER"/>
    <property type="match status" value="1"/>
</dbReference>
<dbReference type="EMBL" id="CM018041">
    <property type="protein sequence ID" value="KAA8534197.1"/>
    <property type="molecule type" value="Genomic_DNA"/>
</dbReference>
<dbReference type="Gene3D" id="3.10.450.10">
    <property type="match status" value="2"/>
</dbReference>
<evidence type="ECO:0000313" key="3">
    <source>
        <dbReference type="Proteomes" id="UP000325577"/>
    </source>
</evidence>
<dbReference type="Proteomes" id="UP000325577">
    <property type="component" value="Linkage Group LG18"/>
</dbReference>
<protein>
    <recommendedName>
        <fullName evidence="1">Cysteine proteinase inhibitor</fullName>
    </recommendedName>
</protein>
<name>A0A5J5AXK4_9ASTE</name>
<dbReference type="InterPro" id="IPR027214">
    <property type="entry name" value="Cystatin"/>
</dbReference>
<evidence type="ECO:0000313" key="2">
    <source>
        <dbReference type="EMBL" id="KAA8534197.1"/>
    </source>
</evidence>
<sequence length="258" mass="29720">MDDGPQKHPQTHTKTQTHLNAHLQFVRVMEAKKELSGEYHIALEATEAGNRKFYYAMVDVDSRLNHINLSWYQELTAMDQLARAYQTLAFRVCSKVSTVVWVQSWLNCINFMGWNHVSDGFLDPRSLSLAYANEPYRKPLTLDVTKPEIGIRIHDLALFAVMEHNERENAHLHLLRVVETPQEKIPSIPISVTLEEIDKSNAKENIELIRADTSSLDHITLEATDGDEQKIYRAVVRLSDPENWEELLELKPVVDDDY</sequence>
<proteinExistence type="inferred from homology"/>
<gene>
    <name evidence="2" type="ORF">F0562_031610</name>
</gene>
<dbReference type="PANTHER" id="PTHR11413:SF110">
    <property type="entry name" value="CYSTEINE PROTEINASE INHIBITOR 6"/>
    <property type="match status" value="1"/>
</dbReference>